<comment type="caution">
    <text evidence="6">The sequence shown here is derived from an EMBL/GenBank/DDBJ whole genome shotgun (WGS) entry which is preliminary data.</text>
</comment>
<keyword evidence="2" id="KW-0479">Metal-binding</keyword>
<dbReference type="GO" id="GO:0008270">
    <property type="term" value="F:zinc ion binding"/>
    <property type="evidence" value="ECO:0007669"/>
    <property type="project" value="UniProtKB-KW"/>
</dbReference>
<dbReference type="GO" id="GO:0005634">
    <property type="term" value="C:nucleus"/>
    <property type="evidence" value="ECO:0007669"/>
    <property type="project" value="UniProtKB-SubCell"/>
</dbReference>
<evidence type="ECO:0000256" key="5">
    <source>
        <dbReference type="ARBA" id="ARBA00023242"/>
    </source>
</evidence>
<keyword evidence="5" id="KW-0539">Nucleus</keyword>
<evidence type="ECO:0000313" key="7">
    <source>
        <dbReference type="Proteomes" id="UP001281410"/>
    </source>
</evidence>
<accession>A0AAD9ZTI9</accession>
<reference evidence="6" key="1">
    <citation type="journal article" date="2023" name="Plant J.">
        <title>Genome sequences and population genomics provide insights into the demographic history, inbreeding, and mutation load of two 'living fossil' tree species of Dipteronia.</title>
        <authorList>
            <person name="Feng Y."/>
            <person name="Comes H.P."/>
            <person name="Chen J."/>
            <person name="Zhu S."/>
            <person name="Lu R."/>
            <person name="Zhang X."/>
            <person name="Li P."/>
            <person name="Qiu J."/>
            <person name="Olsen K.M."/>
            <person name="Qiu Y."/>
        </authorList>
    </citation>
    <scope>NUCLEOTIDE SEQUENCE</scope>
    <source>
        <strain evidence="6">NBL</strain>
    </source>
</reference>
<organism evidence="6 7">
    <name type="scientific">Dipteronia sinensis</name>
    <dbReference type="NCBI Taxonomy" id="43782"/>
    <lineage>
        <taxon>Eukaryota</taxon>
        <taxon>Viridiplantae</taxon>
        <taxon>Streptophyta</taxon>
        <taxon>Embryophyta</taxon>
        <taxon>Tracheophyta</taxon>
        <taxon>Spermatophyta</taxon>
        <taxon>Magnoliopsida</taxon>
        <taxon>eudicotyledons</taxon>
        <taxon>Gunneridae</taxon>
        <taxon>Pentapetalae</taxon>
        <taxon>rosids</taxon>
        <taxon>malvids</taxon>
        <taxon>Sapindales</taxon>
        <taxon>Sapindaceae</taxon>
        <taxon>Hippocastanoideae</taxon>
        <taxon>Acereae</taxon>
        <taxon>Dipteronia</taxon>
    </lineage>
</organism>
<dbReference type="InterPro" id="IPR012337">
    <property type="entry name" value="RNaseH-like_sf"/>
</dbReference>
<dbReference type="PANTHER" id="PTHR46481:SF10">
    <property type="entry name" value="ZINC FINGER BED DOMAIN-CONTAINING PROTEIN 39"/>
    <property type="match status" value="1"/>
</dbReference>
<evidence type="ECO:0000256" key="1">
    <source>
        <dbReference type="ARBA" id="ARBA00004123"/>
    </source>
</evidence>
<evidence type="ECO:0000256" key="4">
    <source>
        <dbReference type="ARBA" id="ARBA00022833"/>
    </source>
</evidence>
<comment type="subcellular location">
    <subcellularLocation>
        <location evidence="1">Nucleus</location>
    </subcellularLocation>
</comment>
<evidence type="ECO:0000313" key="6">
    <source>
        <dbReference type="EMBL" id="KAK3189676.1"/>
    </source>
</evidence>
<proteinExistence type="predicted"/>
<dbReference type="AlphaFoldDB" id="A0AAD9ZTI9"/>
<dbReference type="Proteomes" id="UP001281410">
    <property type="component" value="Unassembled WGS sequence"/>
</dbReference>
<keyword evidence="7" id="KW-1185">Reference proteome</keyword>
<evidence type="ECO:0000256" key="3">
    <source>
        <dbReference type="ARBA" id="ARBA00022771"/>
    </source>
</evidence>
<name>A0AAD9ZTI9_9ROSI</name>
<evidence type="ECO:0000256" key="2">
    <source>
        <dbReference type="ARBA" id="ARBA00022723"/>
    </source>
</evidence>
<gene>
    <name evidence="6" type="ORF">Dsin_029237</name>
</gene>
<keyword evidence="3" id="KW-0863">Zinc-finger</keyword>
<dbReference type="InterPro" id="IPR052035">
    <property type="entry name" value="ZnF_BED_domain_contain"/>
</dbReference>
<protein>
    <submittedName>
        <fullName evidence="6">Uncharacterized protein</fullName>
    </submittedName>
</protein>
<dbReference type="SUPFAM" id="SSF53098">
    <property type="entry name" value="Ribonuclease H-like"/>
    <property type="match status" value="1"/>
</dbReference>
<sequence length="118" mass="13568">MDFAHTADNIFAVILSVLETYDITHRILSITLDNASANTKSIALFTKRNIPQAGGYFFHQRCACHIINLVVQSDLKEVRNRIERIRDAISWIGSSNPRFQEFWQTLYIKRSTTPTIPN</sequence>
<keyword evidence="4" id="KW-0862">Zinc</keyword>
<dbReference type="EMBL" id="JANJYJ010000009">
    <property type="protein sequence ID" value="KAK3189676.1"/>
    <property type="molecule type" value="Genomic_DNA"/>
</dbReference>
<dbReference type="PANTHER" id="PTHR46481">
    <property type="entry name" value="ZINC FINGER BED DOMAIN-CONTAINING PROTEIN 4"/>
    <property type="match status" value="1"/>
</dbReference>